<evidence type="ECO:0000313" key="1">
    <source>
        <dbReference type="EMBL" id="KAJ7730083.1"/>
    </source>
</evidence>
<organism evidence="1 2">
    <name type="scientific">Mycena maculata</name>
    <dbReference type="NCBI Taxonomy" id="230809"/>
    <lineage>
        <taxon>Eukaryota</taxon>
        <taxon>Fungi</taxon>
        <taxon>Dikarya</taxon>
        <taxon>Basidiomycota</taxon>
        <taxon>Agaricomycotina</taxon>
        <taxon>Agaricomycetes</taxon>
        <taxon>Agaricomycetidae</taxon>
        <taxon>Agaricales</taxon>
        <taxon>Marasmiineae</taxon>
        <taxon>Mycenaceae</taxon>
        <taxon>Mycena</taxon>
    </lineage>
</organism>
<protein>
    <submittedName>
        <fullName evidence="1">Uncharacterized protein</fullName>
    </submittedName>
</protein>
<comment type="caution">
    <text evidence="1">The sequence shown here is derived from an EMBL/GenBank/DDBJ whole genome shotgun (WGS) entry which is preliminary data.</text>
</comment>
<dbReference type="EMBL" id="JARJLG010000193">
    <property type="protein sequence ID" value="KAJ7730083.1"/>
    <property type="molecule type" value="Genomic_DNA"/>
</dbReference>
<accession>A0AAD7HWM2</accession>
<proteinExistence type="predicted"/>
<name>A0AAD7HWM2_9AGAR</name>
<dbReference type="AlphaFoldDB" id="A0AAD7HWM2"/>
<gene>
    <name evidence="1" type="ORF">DFH07DRAFT_781733</name>
</gene>
<evidence type="ECO:0000313" key="2">
    <source>
        <dbReference type="Proteomes" id="UP001215280"/>
    </source>
</evidence>
<sequence length="127" mass="14487">MPNLENLTLHIDWQDTVLILLDALKTSEAFLPRIRTIAFYVFCGPPDCCDELRNIADALASRSEAGPRCCQLLDFEATFSTSADFLPSEEEDEDYHHDDIGEQLLRFQELKNSGMKIHIGRPEDSWV</sequence>
<keyword evidence="2" id="KW-1185">Reference proteome</keyword>
<reference evidence="1" key="1">
    <citation type="submission" date="2023-03" db="EMBL/GenBank/DDBJ databases">
        <title>Massive genome expansion in bonnet fungi (Mycena s.s.) driven by repeated elements and novel gene families across ecological guilds.</title>
        <authorList>
            <consortium name="Lawrence Berkeley National Laboratory"/>
            <person name="Harder C.B."/>
            <person name="Miyauchi S."/>
            <person name="Viragh M."/>
            <person name="Kuo A."/>
            <person name="Thoen E."/>
            <person name="Andreopoulos B."/>
            <person name="Lu D."/>
            <person name="Skrede I."/>
            <person name="Drula E."/>
            <person name="Henrissat B."/>
            <person name="Morin E."/>
            <person name="Kohler A."/>
            <person name="Barry K."/>
            <person name="LaButti K."/>
            <person name="Morin E."/>
            <person name="Salamov A."/>
            <person name="Lipzen A."/>
            <person name="Mereny Z."/>
            <person name="Hegedus B."/>
            <person name="Baldrian P."/>
            <person name="Stursova M."/>
            <person name="Weitz H."/>
            <person name="Taylor A."/>
            <person name="Grigoriev I.V."/>
            <person name="Nagy L.G."/>
            <person name="Martin F."/>
            <person name="Kauserud H."/>
        </authorList>
    </citation>
    <scope>NUCLEOTIDE SEQUENCE</scope>
    <source>
        <strain evidence="1">CBHHK188m</strain>
    </source>
</reference>
<dbReference type="Proteomes" id="UP001215280">
    <property type="component" value="Unassembled WGS sequence"/>
</dbReference>